<sequence length="78" mass="9165">MPTVLRCDGYRFYFYSHEPDEPPHVHVDHGSATAKVWLHDAVVARNIGFSAKELGRIQRMVREREQELREAWHAFFGI</sequence>
<dbReference type="RefSeq" id="WP_161432002.1">
    <property type="nucleotide sequence ID" value="NZ_WUTT01000001.1"/>
</dbReference>
<comment type="caution">
    <text evidence="1">The sequence shown here is derived from an EMBL/GenBank/DDBJ whole genome shotgun (WGS) entry which is preliminary data.</text>
</comment>
<dbReference type="AlphaFoldDB" id="A0A7X4W5L0"/>
<evidence type="ECO:0000313" key="2">
    <source>
        <dbReference type="Proteomes" id="UP000487929"/>
    </source>
</evidence>
<protein>
    <submittedName>
        <fullName evidence="1">DUF4160 domain-containing protein</fullName>
    </submittedName>
</protein>
<keyword evidence="2" id="KW-1185">Reference proteome</keyword>
<dbReference type="EMBL" id="WUTT01000001">
    <property type="protein sequence ID" value="NAW34749.1"/>
    <property type="molecule type" value="Genomic_DNA"/>
</dbReference>
<reference evidence="1 2" key="1">
    <citation type="submission" date="2019-12" db="EMBL/GenBank/DDBJ databases">
        <title>Draft genome sequencing of Halomonas alimentaria DSM 15356.</title>
        <authorList>
            <person name="Pandiyan K."/>
            <person name="Kushwaha P."/>
            <person name="Gowdham M."/>
            <person name="Chakdar H."/>
            <person name="Singh A."/>
            <person name="Kumar M."/>
            <person name="Saxena A.K."/>
        </authorList>
    </citation>
    <scope>NUCLEOTIDE SEQUENCE [LARGE SCALE GENOMIC DNA]</scope>
    <source>
        <strain evidence="1 2">DSM 15356</strain>
    </source>
</reference>
<dbReference type="OrthoDB" id="122670at2"/>
<accession>A0A7X4W5L0</accession>
<organism evidence="1 2">
    <name type="scientific">Halomonas alimentaria</name>
    <dbReference type="NCBI Taxonomy" id="147248"/>
    <lineage>
        <taxon>Bacteria</taxon>
        <taxon>Pseudomonadati</taxon>
        <taxon>Pseudomonadota</taxon>
        <taxon>Gammaproteobacteria</taxon>
        <taxon>Oceanospirillales</taxon>
        <taxon>Halomonadaceae</taxon>
        <taxon>Halomonas</taxon>
    </lineage>
</organism>
<dbReference type="Pfam" id="PF13711">
    <property type="entry name" value="DUF4160"/>
    <property type="match status" value="1"/>
</dbReference>
<dbReference type="InterPro" id="IPR025427">
    <property type="entry name" value="DUF4160"/>
</dbReference>
<proteinExistence type="predicted"/>
<gene>
    <name evidence="1" type="ORF">GRB96_10015</name>
</gene>
<evidence type="ECO:0000313" key="1">
    <source>
        <dbReference type="EMBL" id="NAW34749.1"/>
    </source>
</evidence>
<name>A0A7X4W5L0_9GAMM</name>
<dbReference type="Proteomes" id="UP000487929">
    <property type="component" value="Unassembled WGS sequence"/>
</dbReference>